<proteinExistence type="inferred from homology"/>
<keyword evidence="3 8" id="KW-0863">Zinc-finger</keyword>
<evidence type="ECO:0000256" key="5">
    <source>
        <dbReference type="ARBA" id="ARBA00023015"/>
    </source>
</evidence>
<dbReference type="PROSITE" id="PS51161">
    <property type="entry name" value="ATP_CONE"/>
    <property type="match status" value="1"/>
</dbReference>
<keyword evidence="11" id="KW-1185">Reference proteome</keyword>
<evidence type="ECO:0000256" key="7">
    <source>
        <dbReference type="ARBA" id="ARBA00023163"/>
    </source>
</evidence>
<name>A0A1L8CP76_9PROT</name>
<dbReference type="Proteomes" id="UP000231632">
    <property type="component" value="Unassembled WGS sequence"/>
</dbReference>
<keyword evidence="6 8" id="KW-0238">DNA-binding</keyword>
<evidence type="ECO:0000259" key="9">
    <source>
        <dbReference type="PROSITE" id="PS51161"/>
    </source>
</evidence>
<comment type="cofactor">
    <cofactor evidence="8">
        <name>Zn(2+)</name>
        <dbReference type="ChEBI" id="CHEBI:29105"/>
    </cofactor>
    <text evidence="8">Binds 1 zinc ion.</text>
</comment>
<evidence type="ECO:0000256" key="6">
    <source>
        <dbReference type="ARBA" id="ARBA00023125"/>
    </source>
</evidence>
<dbReference type="InterPro" id="IPR005144">
    <property type="entry name" value="ATP-cone_dom"/>
</dbReference>
<dbReference type="GO" id="GO:0005524">
    <property type="term" value="F:ATP binding"/>
    <property type="evidence" value="ECO:0007669"/>
    <property type="project" value="UniProtKB-UniRule"/>
</dbReference>
<keyword evidence="8" id="KW-0862">Zinc</keyword>
<feature type="domain" description="ATP-cone" evidence="9">
    <location>
        <begin position="49"/>
        <end position="139"/>
    </location>
</feature>
<evidence type="ECO:0000256" key="1">
    <source>
        <dbReference type="ARBA" id="ARBA00022491"/>
    </source>
</evidence>
<dbReference type="InterPro" id="IPR055173">
    <property type="entry name" value="NrdR-like_N"/>
</dbReference>
<dbReference type="Pfam" id="PF03477">
    <property type="entry name" value="ATP-cone"/>
    <property type="match status" value="1"/>
</dbReference>
<dbReference type="PANTHER" id="PTHR30455">
    <property type="entry name" value="TRANSCRIPTIONAL REPRESSOR NRDR"/>
    <property type="match status" value="1"/>
</dbReference>
<comment type="caution">
    <text evidence="10">The sequence shown here is derived from an EMBL/GenBank/DDBJ whole genome shotgun (WGS) entry which is preliminary data.</text>
</comment>
<keyword evidence="4 8" id="KW-0067">ATP-binding</keyword>
<dbReference type="PANTHER" id="PTHR30455:SF2">
    <property type="entry name" value="TRANSCRIPTIONAL REPRESSOR NRDR"/>
    <property type="match status" value="1"/>
</dbReference>
<keyword evidence="2 8" id="KW-0547">Nucleotide-binding</keyword>
<evidence type="ECO:0000256" key="3">
    <source>
        <dbReference type="ARBA" id="ARBA00022771"/>
    </source>
</evidence>
<dbReference type="AlphaFoldDB" id="A0A1L8CP76"/>
<dbReference type="Pfam" id="PF22811">
    <property type="entry name" value="Zn_ribbon_NrdR"/>
    <property type="match status" value="1"/>
</dbReference>
<feature type="zinc finger region" evidence="8">
    <location>
        <begin position="3"/>
        <end position="34"/>
    </location>
</feature>
<dbReference type="HAMAP" id="MF_00440">
    <property type="entry name" value="NrdR"/>
    <property type="match status" value="1"/>
</dbReference>
<keyword evidence="1 8" id="KW-0678">Repressor</keyword>
<gene>
    <name evidence="8" type="primary">nrdR</name>
    <name evidence="10" type="ORF">MMIC_P1670</name>
</gene>
<dbReference type="GO" id="GO:0045892">
    <property type="term" value="P:negative regulation of DNA-templated transcription"/>
    <property type="evidence" value="ECO:0007669"/>
    <property type="project" value="UniProtKB-UniRule"/>
</dbReference>
<organism evidence="10 11">
    <name type="scientific">Mariprofundus micogutta</name>
    <dbReference type="NCBI Taxonomy" id="1921010"/>
    <lineage>
        <taxon>Bacteria</taxon>
        <taxon>Pseudomonadati</taxon>
        <taxon>Pseudomonadota</taxon>
        <taxon>Candidatius Mariprofundia</taxon>
        <taxon>Mariprofundales</taxon>
        <taxon>Mariprofundaceae</taxon>
        <taxon>Mariprofundus</taxon>
    </lineage>
</organism>
<evidence type="ECO:0000313" key="11">
    <source>
        <dbReference type="Proteomes" id="UP000231632"/>
    </source>
</evidence>
<evidence type="ECO:0000256" key="8">
    <source>
        <dbReference type="HAMAP-Rule" id="MF_00440"/>
    </source>
</evidence>
<dbReference type="OrthoDB" id="5291982at2"/>
<dbReference type="EMBL" id="BDFD01000014">
    <property type="protein sequence ID" value="GAV20697.1"/>
    <property type="molecule type" value="Genomic_DNA"/>
</dbReference>
<evidence type="ECO:0000256" key="2">
    <source>
        <dbReference type="ARBA" id="ARBA00022741"/>
    </source>
</evidence>
<reference evidence="10 11" key="1">
    <citation type="journal article" date="2017" name="Arch. Microbiol.">
        <title>Mariprofundus micogutta sp. nov., a novel iron-oxidizing zetaproteobacterium isolated from a deep-sea hydrothermal field at the Bayonnaise knoll of the Izu-Ogasawara arc, and a description of Mariprofundales ord. nov. and Zetaproteobacteria classis nov.</title>
        <authorList>
            <person name="Makita H."/>
            <person name="Tanaka E."/>
            <person name="Mitsunobu S."/>
            <person name="Miyazaki M."/>
            <person name="Nunoura T."/>
            <person name="Uematsu K."/>
            <person name="Takaki Y."/>
            <person name="Nishi S."/>
            <person name="Shimamura S."/>
            <person name="Takai K."/>
        </authorList>
    </citation>
    <scope>NUCLEOTIDE SEQUENCE [LARGE SCALE GENOMIC DNA]</scope>
    <source>
        <strain evidence="10 11">ET2</strain>
    </source>
</reference>
<dbReference type="RefSeq" id="WP_072660009.1">
    <property type="nucleotide sequence ID" value="NZ_BDFD01000014.1"/>
</dbReference>
<keyword evidence="8" id="KW-0479">Metal-binding</keyword>
<dbReference type="InterPro" id="IPR003796">
    <property type="entry name" value="RNR_NrdR-like"/>
</dbReference>
<dbReference type="GO" id="GO:0008270">
    <property type="term" value="F:zinc ion binding"/>
    <property type="evidence" value="ECO:0007669"/>
    <property type="project" value="UniProtKB-UniRule"/>
</dbReference>
<keyword evidence="5 8" id="KW-0805">Transcription regulation</keyword>
<dbReference type="STRING" id="1921010.MMIC_P1670"/>
<dbReference type="NCBIfam" id="TIGR00244">
    <property type="entry name" value="transcriptional regulator NrdR"/>
    <property type="match status" value="1"/>
</dbReference>
<keyword evidence="7 8" id="KW-0804">Transcription</keyword>
<evidence type="ECO:0000313" key="10">
    <source>
        <dbReference type="EMBL" id="GAV20697.1"/>
    </source>
</evidence>
<accession>A0A1L8CP76</accession>
<dbReference type="GO" id="GO:0003677">
    <property type="term" value="F:DNA binding"/>
    <property type="evidence" value="ECO:0007669"/>
    <property type="project" value="UniProtKB-KW"/>
</dbReference>
<protein>
    <recommendedName>
        <fullName evidence="8">Transcriptional repressor NrdR</fullName>
    </recommendedName>
</protein>
<sequence length="152" mass="17073">MFCPFCDNDDTRVVDSRVVEDGGAVRRRRECEACGKRFSTYERAELKMPLVVKKDGTRQAFDSKKIHGGMQKALEKRPVSAEQLEKGVHAVLRAVQESGEPEIAAEDLGAFVMEQLRNLDGVAYVRFASVYREFKDVDDFLAAVKTVVGKKE</sequence>
<comment type="function">
    <text evidence="8">Negatively regulates transcription of bacterial ribonucleotide reductase nrd genes and operons by binding to NrdR-boxes.</text>
</comment>
<comment type="similarity">
    <text evidence="8">Belongs to the NrdR family.</text>
</comment>
<evidence type="ECO:0000256" key="4">
    <source>
        <dbReference type="ARBA" id="ARBA00022840"/>
    </source>
</evidence>